<protein>
    <submittedName>
        <fullName evidence="2">DUF1634 domain-containing protein</fullName>
    </submittedName>
</protein>
<dbReference type="Proteomes" id="UP001500582">
    <property type="component" value="Unassembled WGS sequence"/>
</dbReference>
<feature type="transmembrane region" description="Helical" evidence="1">
    <location>
        <begin position="12"/>
        <end position="37"/>
    </location>
</feature>
<dbReference type="RefSeq" id="WP_345212104.1">
    <property type="nucleotide sequence ID" value="NZ_BAABFT010000008.1"/>
</dbReference>
<feature type="transmembrane region" description="Helical" evidence="1">
    <location>
        <begin position="73"/>
        <end position="92"/>
    </location>
</feature>
<name>A0ABP8GP40_9SPHI</name>
<sequence>MANFKDTDMQLIIGRILRIGVFASIAIAFLGGIVYIARHGQETVDYTHFKGVPDFVSHIPTLIHGVFTLRGRAIIQTGIILLIATPVIRVLFSTIGFAIEKDRLYTIISAIVLLIILFSMLSGHAG</sequence>
<gene>
    <name evidence="2" type="ORF">GCM10023149_31670</name>
</gene>
<evidence type="ECO:0000256" key="1">
    <source>
        <dbReference type="SAM" id="Phobius"/>
    </source>
</evidence>
<keyword evidence="1" id="KW-0812">Transmembrane</keyword>
<comment type="caution">
    <text evidence="2">The sequence shown here is derived from an EMBL/GenBank/DDBJ whole genome shotgun (WGS) entry which is preliminary data.</text>
</comment>
<evidence type="ECO:0000313" key="3">
    <source>
        <dbReference type="Proteomes" id="UP001500582"/>
    </source>
</evidence>
<accession>A0ABP8GP40</accession>
<keyword evidence="3" id="KW-1185">Reference proteome</keyword>
<keyword evidence="1" id="KW-1133">Transmembrane helix</keyword>
<feature type="transmembrane region" description="Helical" evidence="1">
    <location>
        <begin position="104"/>
        <end position="125"/>
    </location>
</feature>
<keyword evidence="1" id="KW-0472">Membrane</keyword>
<dbReference type="EMBL" id="BAABFT010000008">
    <property type="protein sequence ID" value="GAA4327923.1"/>
    <property type="molecule type" value="Genomic_DNA"/>
</dbReference>
<dbReference type="Pfam" id="PF07843">
    <property type="entry name" value="DUF1634"/>
    <property type="match status" value="1"/>
</dbReference>
<organism evidence="2 3">
    <name type="scientific">Mucilaginibacter gynuensis</name>
    <dbReference type="NCBI Taxonomy" id="1302236"/>
    <lineage>
        <taxon>Bacteria</taxon>
        <taxon>Pseudomonadati</taxon>
        <taxon>Bacteroidota</taxon>
        <taxon>Sphingobacteriia</taxon>
        <taxon>Sphingobacteriales</taxon>
        <taxon>Sphingobacteriaceae</taxon>
        <taxon>Mucilaginibacter</taxon>
    </lineage>
</organism>
<proteinExistence type="predicted"/>
<evidence type="ECO:0000313" key="2">
    <source>
        <dbReference type="EMBL" id="GAA4327923.1"/>
    </source>
</evidence>
<reference evidence="3" key="1">
    <citation type="journal article" date="2019" name="Int. J. Syst. Evol. Microbiol.">
        <title>The Global Catalogue of Microorganisms (GCM) 10K type strain sequencing project: providing services to taxonomists for standard genome sequencing and annotation.</title>
        <authorList>
            <consortium name="The Broad Institute Genomics Platform"/>
            <consortium name="The Broad Institute Genome Sequencing Center for Infectious Disease"/>
            <person name="Wu L."/>
            <person name="Ma J."/>
        </authorList>
    </citation>
    <scope>NUCLEOTIDE SEQUENCE [LARGE SCALE GENOMIC DNA]</scope>
    <source>
        <strain evidence="3">JCM 17705</strain>
    </source>
</reference>
<dbReference type="InterPro" id="IPR012861">
    <property type="entry name" value="DUF1634"/>
</dbReference>